<dbReference type="eggNOG" id="COG0845">
    <property type="taxonomic scope" value="Bacteria"/>
</dbReference>
<evidence type="ECO:0000313" key="5">
    <source>
        <dbReference type="EMBL" id="GAD54804.1"/>
    </source>
</evidence>
<sequence length="274" mass="28067">MLETVEVTPYSQRITALGTAQSRASVALVAEVSGRITALSLPADRQVAEGAALVTLDSEREAAELRIAEAELARTTDALDRYETLAASNSGAVQASALSEARAAQQTAQARLELARIALDERVIRAPISGRASLSDLSVGQSLSSGDAVTTIDDTARLVVSFELPEKALDLLDIGTTIEARAPAGRAKSMWRASAPSTAGRPGDARCRAAGRDRQRARQSQTGHGAAPVGGGRGRGAAGRAGNGARIHGAGHPGLGGRGRVGARAVRADPRAAG</sequence>
<dbReference type="Gene3D" id="1.10.287.470">
    <property type="entry name" value="Helix hairpin bin"/>
    <property type="match status" value="1"/>
</dbReference>
<accession>U3AAU8</accession>
<dbReference type="GO" id="GO:0015562">
    <property type="term" value="F:efflux transmembrane transporter activity"/>
    <property type="evidence" value="ECO:0007669"/>
    <property type="project" value="TreeGrafter"/>
</dbReference>
<feature type="compositionally biased region" description="Gly residues" evidence="3">
    <location>
        <begin position="228"/>
        <end position="242"/>
    </location>
</feature>
<keyword evidence="2" id="KW-0175">Coiled coil</keyword>
<feature type="coiled-coil region" evidence="2">
    <location>
        <begin position="53"/>
        <end position="85"/>
    </location>
</feature>
<name>U3AAU8_9RHOB</name>
<dbReference type="STRING" id="1337093.MBELCI_0856"/>
<evidence type="ECO:0000313" key="6">
    <source>
        <dbReference type="Proteomes" id="UP000016566"/>
    </source>
</evidence>
<dbReference type="OrthoDB" id="9806939at2"/>
<feature type="region of interest" description="Disordered" evidence="3">
    <location>
        <begin position="189"/>
        <end position="274"/>
    </location>
</feature>
<dbReference type="RefSeq" id="WP_021692912.1">
    <property type="nucleotide sequence ID" value="NZ_BATB01000006.1"/>
</dbReference>
<dbReference type="Pfam" id="PF25917">
    <property type="entry name" value="BSH_RND"/>
    <property type="match status" value="1"/>
</dbReference>
<dbReference type="Proteomes" id="UP000016566">
    <property type="component" value="Unassembled WGS sequence"/>
</dbReference>
<feature type="compositionally biased region" description="Gly residues" evidence="3">
    <location>
        <begin position="251"/>
        <end position="260"/>
    </location>
</feature>
<comment type="caution">
    <text evidence="5">The sequence shown here is derived from an EMBL/GenBank/DDBJ whole genome shotgun (WGS) entry which is preliminary data.</text>
</comment>
<dbReference type="Gene3D" id="2.40.50.100">
    <property type="match status" value="1"/>
</dbReference>
<evidence type="ECO:0000256" key="3">
    <source>
        <dbReference type="SAM" id="MobiDB-lite"/>
    </source>
</evidence>
<dbReference type="AlphaFoldDB" id="U3AAU8"/>
<keyword evidence="6" id="KW-1185">Reference proteome</keyword>
<proteinExistence type="inferred from homology"/>
<reference evidence="5" key="1">
    <citation type="journal article" date="2013" name="Genome Announc.">
        <title>Draft Genome Sequence of Loktanella cinnabarina LL-001T, Isolated from Deep-Sea Floor Sediment.</title>
        <authorList>
            <person name="Nishi S."/>
            <person name="Tsubouchi T."/>
            <person name="Takaki Y."/>
            <person name="Koyanagi R."/>
            <person name="Satoh N."/>
            <person name="Maruyama T."/>
            <person name="Hatada Y."/>
        </authorList>
    </citation>
    <scope>NUCLEOTIDE SEQUENCE [LARGE SCALE GENOMIC DNA]</scope>
    <source>
        <strain evidence="5">LL-001</strain>
    </source>
</reference>
<dbReference type="GO" id="GO:1990281">
    <property type="term" value="C:efflux pump complex"/>
    <property type="evidence" value="ECO:0007669"/>
    <property type="project" value="TreeGrafter"/>
</dbReference>
<dbReference type="Gene3D" id="2.40.30.170">
    <property type="match status" value="1"/>
</dbReference>
<feature type="domain" description="Multidrug resistance protein MdtA-like barrel-sandwich hybrid" evidence="4">
    <location>
        <begin position="26"/>
        <end position="151"/>
    </location>
</feature>
<dbReference type="PANTHER" id="PTHR30469:SF11">
    <property type="entry name" value="BLL4320 PROTEIN"/>
    <property type="match status" value="1"/>
</dbReference>
<comment type="similarity">
    <text evidence="1">Belongs to the membrane fusion protein (MFP) (TC 8.A.1) family.</text>
</comment>
<organism evidence="5 6">
    <name type="scientific">Limimaricola cinnabarinus LL-001</name>
    <dbReference type="NCBI Taxonomy" id="1337093"/>
    <lineage>
        <taxon>Bacteria</taxon>
        <taxon>Pseudomonadati</taxon>
        <taxon>Pseudomonadota</taxon>
        <taxon>Alphaproteobacteria</taxon>
        <taxon>Rhodobacterales</taxon>
        <taxon>Paracoccaceae</taxon>
        <taxon>Limimaricola</taxon>
    </lineage>
</organism>
<feature type="compositionally biased region" description="Basic and acidic residues" evidence="3">
    <location>
        <begin position="203"/>
        <end position="216"/>
    </location>
</feature>
<gene>
    <name evidence="5" type="ORF">MBELCI_0856</name>
</gene>
<dbReference type="PANTHER" id="PTHR30469">
    <property type="entry name" value="MULTIDRUG RESISTANCE PROTEIN MDTA"/>
    <property type="match status" value="1"/>
</dbReference>
<evidence type="ECO:0000259" key="4">
    <source>
        <dbReference type="Pfam" id="PF25917"/>
    </source>
</evidence>
<protein>
    <submittedName>
        <fullName evidence="5">Probable RND efflux membrane fusion protein</fullName>
    </submittedName>
</protein>
<dbReference type="InterPro" id="IPR058625">
    <property type="entry name" value="MdtA-like_BSH"/>
</dbReference>
<dbReference type="InterPro" id="IPR006143">
    <property type="entry name" value="RND_pump_MFP"/>
</dbReference>
<dbReference type="NCBIfam" id="TIGR01730">
    <property type="entry name" value="RND_mfp"/>
    <property type="match status" value="1"/>
</dbReference>
<evidence type="ECO:0000256" key="2">
    <source>
        <dbReference type="SAM" id="Coils"/>
    </source>
</evidence>
<dbReference type="EMBL" id="BATB01000006">
    <property type="protein sequence ID" value="GAD54804.1"/>
    <property type="molecule type" value="Genomic_DNA"/>
</dbReference>
<evidence type="ECO:0000256" key="1">
    <source>
        <dbReference type="ARBA" id="ARBA00009477"/>
    </source>
</evidence>
<dbReference type="SUPFAM" id="SSF111369">
    <property type="entry name" value="HlyD-like secretion proteins"/>
    <property type="match status" value="1"/>
</dbReference>